<protein>
    <recommendedName>
        <fullName evidence="3">Transcription regulator BetR N-terminal domain-containing protein</fullName>
    </recommendedName>
</protein>
<dbReference type="EMBL" id="QCXX01000001">
    <property type="protein sequence ID" value="PUV26285.1"/>
    <property type="molecule type" value="Genomic_DNA"/>
</dbReference>
<dbReference type="AlphaFoldDB" id="A0A363NZN8"/>
<dbReference type="Proteomes" id="UP000250831">
    <property type="component" value="Unassembled WGS sequence"/>
</dbReference>
<reference evidence="1 2" key="1">
    <citation type="submission" date="2018-04" db="EMBL/GenBank/DDBJ databases">
        <title>Sphingobacterium sp. M46 Genome.</title>
        <authorList>
            <person name="Cheng J."/>
            <person name="Li Y."/>
        </authorList>
    </citation>
    <scope>NUCLEOTIDE SEQUENCE [LARGE SCALE GENOMIC DNA]</scope>
    <source>
        <strain evidence="1 2">M46</strain>
    </source>
</reference>
<sequence length="350" mass="41283">MQPDIDIQLALFQIIEEKIKDPERTTAEMMELLCVEKRSLRNRQRGTTYLTGPEFYRLARHFDIRLYDIELQLQQQAAAEGRLEKSPGRAPQTVLSIDSNYMPLLRLEFTDLQQYIDALCEEMEILASKDSPWIKMVCSEVPLFHLVGFEQLAFFKIFMYYHHIVDEKLTFEEFLRKIKRFDLSSRFRTIFENYAAIDSEEIWDRHTFEKLLRLIHECNVYGKFEQQKTVEGLLAEVDELVKYLNPIILEGKKIKGAWIELYDYESVMREGITLIGVGNKPTKAFFTLFMLQNVSTTHTEILSFLKLAFHAILRRSNLIVKSSNRLKSTFLNLLSEQAMQYRNKILKIHE</sequence>
<dbReference type="OrthoDB" id="1098026at2"/>
<evidence type="ECO:0008006" key="3">
    <source>
        <dbReference type="Google" id="ProtNLM"/>
    </source>
</evidence>
<comment type="caution">
    <text evidence="1">The sequence shown here is derived from an EMBL/GenBank/DDBJ whole genome shotgun (WGS) entry which is preliminary data.</text>
</comment>
<dbReference type="RefSeq" id="WP_108632574.1">
    <property type="nucleotide sequence ID" value="NZ_QCXX01000001.1"/>
</dbReference>
<gene>
    <name evidence="1" type="ORF">DCO56_04860</name>
</gene>
<proteinExistence type="predicted"/>
<accession>A0A363NZN8</accession>
<evidence type="ECO:0000313" key="2">
    <source>
        <dbReference type="Proteomes" id="UP000250831"/>
    </source>
</evidence>
<keyword evidence="2" id="KW-1185">Reference proteome</keyword>
<name>A0A363NZN8_9SPHI</name>
<evidence type="ECO:0000313" key="1">
    <source>
        <dbReference type="EMBL" id="PUV26285.1"/>
    </source>
</evidence>
<organism evidence="1 2">
    <name type="scientific">Sphingobacterium athyrii</name>
    <dbReference type="NCBI Taxonomy" id="2152717"/>
    <lineage>
        <taxon>Bacteria</taxon>
        <taxon>Pseudomonadati</taxon>
        <taxon>Bacteroidota</taxon>
        <taxon>Sphingobacteriia</taxon>
        <taxon>Sphingobacteriales</taxon>
        <taxon>Sphingobacteriaceae</taxon>
        <taxon>Sphingobacterium</taxon>
    </lineage>
</organism>